<dbReference type="RefSeq" id="WP_344181566.1">
    <property type="nucleotide sequence ID" value="NZ_JBEQNA010000012.1"/>
</dbReference>
<dbReference type="Gene3D" id="3.30.300.10">
    <property type="match status" value="1"/>
</dbReference>
<proteinExistence type="predicted"/>
<evidence type="ECO:0000313" key="2">
    <source>
        <dbReference type="Proteomes" id="UP001432401"/>
    </source>
</evidence>
<dbReference type="PANTHER" id="PTHR36697">
    <property type="entry name" value="S-ADENOSYLMETHIONINE SYNTHASE"/>
    <property type="match status" value="1"/>
</dbReference>
<protein>
    <submittedName>
        <fullName evidence="1">Methionine adenosyltransferase</fullName>
    </submittedName>
</protein>
<accession>A0ABV2A0V4</accession>
<comment type="caution">
    <text evidence="1">The sequence shown here is derived from an EMBL/GenBank/DDBJ whole genome shotgun (WGS) entry which is preliminary data.</text>
</comment>
<dbReference type="Proteomes" id="UP001432401">
    <property type="component" value="Unassembled WGS sequence"/>
</dbReference>
<keyword evidence="2" id="KW-1185">Reference proteome</keyword>
<dbReference type="Gene3D" id="3.30.300.280">
    <property type="entry name" value="S-adenosylmethionine synthetase, C-terminal domain"/>
    <property type="match status" value="1"/>
</dbReference>
<name>A0ABV2A0V4_9ACTN</name>
<dbReference type="PANTHER" id="PTHR36697:SF1">
    <property type="entry name" value="S-ADENOSYLMETHIONINE SYNTHASE"/>
    <property type="match status" value="1"/>
</dbReference>
<dbReference type="EMBL" id="JBEQNB010000013">
    <property type="protein sequence ID" value="MES0836601.1"/>
    <property type="molecule type" value="Genomic_DNA"/>
</dbReference>
<dbReference type="InterPro" id="IPR042544">
    <property type="entry name" value="AdoMet_synthase_3"/>
</dbReference>
<evidence type="ECO:0000313" key="1">
    <source>
        <dbReference type="EMBL" id="MES0836601.1"/>
    </source>
</evidence>
<dbReference type="InterPro" id="IPR027790">
    <property type="entry name" value="AdoMet_synthase_2_family"/>
</dbReference>
<gene>
    <name evidence="1" type="ORF">ABUK86_22675</name>
</gene>
<organism evidence="1 2">
    <name type="scientific">Nocardiopsis tropica</name>
    <dbReference type="NCBI Taxonomy" id="109330"/>
    <lineage>
        <taxon>Bacteria</taxon>
        <taxon>Bacillati</taxon>
        <taxon>Actinomycetota</taxon>
        <taxon>Actinomycetes</taxon>
        <taxon>Streptosporangiales</taxon>
        <taxon>Nocardiopsidaceae</taxon>
        <taxon>Nocardiopsis</taxon>
    </lineage>
</organism>
<reference evidence="1 2" key="1">
    <citation type="submission" date="2024-06" db="EMBL/GenBank/DDBJ databases">
        <authorList>
            <person name="Bataeva Y.V."/>
            <person name="Grigorian L.N."/>
            <person name="Solomentsev V.I."/>
        </authorList>
    </citation>
    <scope>NUCLEOTIDE SEQUENCE [LARGE SCALE GENOMIC DNA]</scope>
    <source>
        <strain evidence="2">SCPM-O-B-12605 (RCAM04882)</strain>
    </source>
</reference>
<sequence>MFITLHGQHQPDGMNRGFNVVERKGIGHPDSLADLIAEEFSRRYSLHGLERFGAVPNHWVDKVALIGAEAEVDFGGYTIRKPISAYLFGKVTRAVGTEPLPIENLFRTAVENVLAEATGSDQIIRSVRTFVENTAGVGTDHPASFYRPSAADECRVSRGSALANDTAFCSAYSPADPLDILAIDVENHINSPSFRNAFNGLGSDVKVMLARAANVLEATICLPVYPEAVGSHREYTALISEADNHLDAFVNEHPVVRQRPWLTRLSFNTKDHDRGAYLAPFGTSLGKGDCGLVGRGNKANGVISASGGAGVEALAGKNPVHHTGKLYTLAAARLADRIHAKLGISNEVVLVSRNGDRLDDPSFVGVRLAQRGNRLDHSVVEELTAATLAELPLLSERLLALSPMDRFRDPSLVLEV</sequence>
<dbReference type="Pfam" id="PF01941">
    <property type="entry name" value="AdoMet_Synthase"/>
    <property type="match status" value="1"/>
</dbReference>